<gene>
    <name evidence="2" type="ORF">ACFS25_03325</name>
</gene>
<feature type="chain" id="PRO_5045891112" description="Beta-galactosidase trimerisation domain-containing protein" evidence="1">
    <location>
        <begin position="23"/>
        <end position="718"/>
    </location>
</feature>
<reference evidence="3" key="1">
    <citation type="journal article" date="2019" name="Int. J. Syst. Evol. Microbiol.">
        <title>The Global Catalogue of Microorganisms (GCM) 10K type strain sequencing project: providing services to taxonomists for standard genome sequencing and annotation.</title>
        <authorList>
            <consortium name="The Broad Institute Genomics Platform"/>
            <consortium name="The Broad Institute Genome Sequencing Center for Infectious Disease"/>
            <person name="Wu L."/>
            <person name="Ma J."/>
        </authorList>
    </citation>
    <scope>NUCLEOTIDE SEQUENCE [LARGE SCALE GENOMIC DNA]</scope>
    <source>
        <strain evidence="3">KCTC 52490</strain>
    </source>
</reference>
<organism evidence="2 3">
    <name type="scientific">Spirosoma flavum</name>
    <dbReference type="NCBI Taxonomy" id="2048557"/>
    <lineage>
        <taxon>Bacteria</taxon>
        <taxon>Pseudomonadati</taxon>
        <taxon>Bacteroidota</taxon>
        <taxon>Cytophagia</taxon>
        <taxon>Cytophagales</taxon>
        <taxon>Cytophagaceae</taxon>
        <taxon>Spirosoma</taxon>
    </lineage>
</organism>
<dbReference type="InterPro" id="IPR017853">
    <property type="entry name" value="GH"/>
</dbReference>
<name>A0ABW6AEG6_9BACT</name>
<dbReference type="Gene3D" id="3.40.50.880">
    <property type="match status" value="1"/>
</dbReference>
<dbReference type="SUPFAM" id="SSF51445">
    <property type="entry name" value="(Trans)glycosidases"/>
    <property type="match status" value="1"/>
</dbReference>
<protein>
    <recommendedName>
        <fullName evidence="4">Beta-galactosidase trimerisation domain-containing protein</fullName>
    </recommendedName>
</protein>
<feature type="signal peptide" evidence="1">
    <location>
        <begin position="1"/>
        <end position="22"/>
    </location>
</feature>
<dbReference type="SUPFAM" id="SSF52317">
    <property type="entry name" value="Class I glutamine amidotransferase-like"/>
    <property type="match status" value="1"/>
</dbReference>
<evidence type="ECO:0000256" key="1">
    <source>
        <dbReference type="SAM" id="SignalP"/>
    </source>
</evidence>
<proteinExistence type="predicted"/>
<dbReference type="InterPro" id="IPR029062">
    <property type="entry name" value="Class_I_gatase-like"/>
</dbReference>
<dbReference type="RefSeq" id="WP_381496980.1">
    <property type="nucleotide sequence ID" value="NZ_JBHUOM010000001.1"/>
</dbReference>
<dbReference type="Proteomes" id="UP001597512">
    <property type="component" value="Unassembled WGS sequence"/>
</dbReference>
<dbReference type="InterPro" id="IPR028212">
    <property type="entry name" value="GHL6"/>
</dbReference>
<dbReference type="Pfam" id="PF14871">
    <property type="entry name" value="GHL6"/>
    <property type="match status" value="1"/>
</dbReference>
<dbReference type="EMBL" id="JBHUOM010000001">
    <property type="protein sequence ID" value="MFD2932793.1"/>
    <property type="molecule type" value="Genomic_DNA"/>
</dbReference>
<dbReference type="Gene3D" id="3.20.20.80">
    <property type="entry name" value="Glycosidases"/>
    <property type="match status" value="1"/>
</dbReference>
<evidence type="ECO:0008006" key="4">
    <source>
        <dbReference type="Google" id="ProtNLM"/>
    </source>
</evidence>
<evidence type="ECO:0000313" key="2">
    <source>
        <dbReference type="EMBL" id="MFD2932793.1"/>
    </source>
</evidence>
<evidence type="ECO:0000313" key="3">
    <source>
        <dbReference type="Proteomes" id="UP001597512"/>
    </source>
</evidence>
<comment type="caution">
    <text evidence="2">The sequence shown here is derived from an EMBL/GenBank/DDBJ whole genome shotgun (WGS) entry which is preliminary data.</text>
</comment>
<accession>A0ABW6AEG6</accession>
<sequence length="718" mass="80408">MKTIHHVIVFFAFSLVSGKVMSQSGTASKATTTELAKIDPGSYDASWWNRAPVRLIQTNLREIDAAMNTDAYVQSMVDASATVVMLNVGGIVANYPTKLAYHFKNQYMNGGDLIGDLVTKLHAKGIKVIGRFDFSKINETYADKKPDWLYVSTEGKHVHFNGQVHTCPNGGYQQEYGFEILKEAITNYPLDGIFFNMIGYTTSDYSGTYYGICQCNNCKKRFHDETGMTLPVKADMNDPVFRRYNTFKKTTSDELFLKIGDYVKKLNPNLIINTYADAGVDMIRDESSSWLTDDYEWNYSGTDHVKRVLGSFKDKVPSNVFIYFLAIGFRHTATSPNIGRVWLLGNMLNGAPLDFNVVGTLVNQDDRVFIPILNDLYGFHKKHEKLFTNLKPVSHVALIKGSKKEYEGMIKLLSEEHIMYDIIEPSTIGNTSAPRQLQEYDAIILGDVANMDDRLVSLLDDYVKNGGKLLATGFSSTNDETGKPTKTIRLKSLGVMPDYDVFSQSKSTYLQVSASDKKTLGIDGFKDIDLVMMYSDFMKCKTSGPTEAYLKLIPTTRFGPPEKSYFTDADVTDAPGLIGNTFGKGKTVFIPWRLGTQYEFKGHHAHRTLFVAALQTMLQTPTSLKTSASPLIEMTHLANRNGAFEWIGMINHSGQIGASLREPIPIQNTIIRFKPAKPVKQLTLMRSGGELKFTQTDGWVECVVPNVADFEMLVCLYR</sequence>
<keyword evidence="1" id="KW-0732">Signal</keyword>
<dbReference type="CDD" id="cd03143">
    <property type="entry name" value="A4_beta-galactosidase_middle_domain"/>
    <property type="match status" value="1"/>
</dbReference>
<keyword evidence="3" id="KW-1185">Reference proteome</keyword>